<dbReference type="NCBIfam" id="TIGR01563">
    <property type="entry name" value="gp16_SPP1"/>
    <property type="match status" value="1"/>
</dbReference>
<evidence type="ECO:0000313" key="1">
    <source>
        <dbReference type="EMBL" id="QBR47753.1"/>
    </source>
</evidence>
<keyword evidence="2" id="KW-1185">Reference proteome</keyword>
<dbReference type="EMBL" id="CP037939">
    <property type="protein sequence ID" value="QBR47753.1"/>
    <property type="molecule type" value="Genomic_DNA"/>
</dbReference>
<organism evidence="1 2">
    <name type="scientific">Leuconostoc kimchii</name>
    <dbReference type="NCBI Taxonomy" id="136609"/>
    <lineage>
        <taxon>Bacteria</taxon>
        <taxon>Bacillati</taxon>
        <taxon>Bacillota</taxon>
        <taxon>Bacilli</taxon>
        <taxon>Lactobacillales</taxon>
        <taxon>Lactobacillaceae</taxon>
        <taxon>Leuconostoc</taxon>
    </lineage>
</organism>
<reference evidence="1 2" key="1">
    <citation type="submission" date="2019-03" db="EMBL/GenBank/DDBJ databases">
        <title>Complete Genome Sequence of Leuconostoc kimchii strain NKJ218 Isolated from Homemade Kimchi.</title>
        <authorList>
            <person name="Jung J.Y."/>
            <person name="Jin H.M."/>
            <person name="Jung J.-W."/>
            <person name="Lee S.-Y."/>
            <person name="Ryu B.-G."/>
            <person name="Han S.-S."/>
            <person name="Kang H.K."/>
            <person name="Choi H.W."/>
            <person name="Chung E.J."/>
            <person name="Choi K.-M."/>
        </authorList>
    </citation>
    <scope>NUCLEOTIDE SEQUENCE [LARGE SCALE GENOMIC DNA]</scope>
    <source>
        <strain evidence="1 2">NKJ218</strain>
    </source>
</reference>
<protein>
    <submittedName>
        <fullName evidence="1">Phage tail protein</fullName>
    </submittedName>
</protein>
<dbReference type="InterPro" id="IPR008767">
    <property type="entry name" value="Phage_SPP1_head-tail_adaptor"/>
</dbReference>
<evidence type="ECO:0000313" key="2">
    <source>
        <dbReference type="Proteomes" id="UP000295756"/>
    </source>
</evidence>
<dbReference type="Pfam" id="PF05521">
    <property type="entry name" value="Phage_HCP"/>
    <property type="match status" value="1"/>
</dbReference>
<sequence length="117" mass="13278">MLNVKPSNFNHIVYFGEVGSQTGEDGIDRDTFIPKFSAKFSPKSRSMTQQYSIFGTELQDTILIVIRHNKSVERGLVVEMPNGRAYDIVDISSDEQNIYISYDIITLKLNDKIEIGD</sequence>
<name>A0ABX5SMM6_9LACO</name>
<proteinExistence type="predicted"/>
<dbReference type="Proteomes" id="UP000295756">
    <property type="component" value="Chromosome"/>
</dbReference>
<accession>A0ABX5SMM6</accession>
<dbReference type="RefSeq" id="WP_134833564.1">
    <property type="nucleotide sequence ID" value="NZ_CP037939.1"/>
</dbReference>
<gene>
    <name evidence="1" type="ORF">EW139_06315</name>
</gene>